<dbReference type="PANTHER" id="PTHR24083">
    <property type="entry name" value="NUCLEAR HORMONE RECEPTOR"/>
    <property type="match status" value="1"/>
</dbReference>
<evidence type="ECO:0000256" key="10">
    <source>
        <dbReference type="SAM" id="MobiDB-lite"/>
    </source>
</evidence>
<dbReference type="AlphaFoldDB" id="A0A0R3X515"/>
<evidence type="ECO:0000256" key="8">
    <source>
        <dbReference type="ARBA" id="ARBA00023170"/>
    </source>
</evidence>
<evidence type="ECO:0000256" key="2">
    <source>
        <dbReference type="ARBA" id="ARBA00022723"/>
    </source>
</evidence>
<feature type="domain" description="Nuclear receptor" evidence="11">
    <location>
        <begin position="30"/>
        <end position="109"/>
    </location>
</feature>
<accession>A0A0R3X515</accession>
<dbReference type="GO" id="GO:0005634">
    <property type="term" value="C:nucleus"/>
    <property type="evidence" value="ECO:0007669"/>
    <property type="project" value="UniProtKB-SubCell"/>
</dbReference>
<dbReference type="InterPro" id="IPR013088">
    <property type="entry name" value="Znf_NHR/GATA"/>
</dbReference>
<evidence type="ECO:0000256" key="9">
    <source>
        <dbReference type="ARBA" id="ARBA00023242"/>
    </source>
</evidence>
<dbReference type="PROSITE" id="PS00031">
    <property type="entry name" value="NUCLEAR_REC_DBD_1"/>
    <property type="match status" value="1"/>
</dbReference>
<dbReference type="SUPFAM" id="SSF57716">
    <property type="entry name" value="Glucocorticoid receptor-like (DNA-binding domain)"/>
    <property type="match status" value="1"/>
</dbReference>
<sequence length="511" mass="56904">MYANSKNPVGKPSRGDFQQSPNSIGRILYDIPCKVCKDHSSGKHYGIYACDGCAGFFKRSIRRNRQYTCKSRNGQESCCRVDKPHRNQCRACRLKKCLEAGMNRDSVQHERGPRNSTLRRQVALMLQEQVPPKSRQEPPIPPQSLSSSCIPFHVSDWCFPKPFYNLCPGSYALSPPFTESFNIFLRSGLSLPPPNSFVQFQAPPLPPPISSSSRLPHGKAFLSNLLSPLPLPPPSLPQALSKAEAFGIDNLLNESPLVPVTGAEEERTPVFGKIEPRIPPQTSTTPEELSVCVKGILLSTMTWISTIRPDRQLLRMFLQPPVYSAATQLTPREIACLMSITWPKVFILEAIEVFLKGRDGEKLVAFLVRLCNNGNATGFNASERIETLVRALTALQPSADEFSLLKTFCLFSVGSDLANRVEFEHLSSLCVLLHQNLPVYIHTCLPIGLEQKEAFLQCLTLIESLPDVISCLIRGAFLQIFDCSFENLDYMIERMTFAAVEAANQATMKPS</sequence>
<evidence type="ECO:0000256" key="1">
    <source>
        <dbReference type="ARBA" id="ARBA00004123"/>
    </source>
</evidence>
<proteinExistence type="predicted"/>
<dbReference type="InterPro" id="IPR050274">
    <property type="entry name" value="Nuclear_hormone_rcpt_NR2"/>
</dbReference>
<dbReference type="Pfam" id="PF00105">
    <property type="entry name" value="zf-C4"/>
    <property type="match status" value="1"/>
</dbReference>
<comment type="subcellular location">
    <subcellularLocation>
        <location evidence="1">Nucleus</location>
    </subcellularLocation>
</comment>
<feature type="region of interest" description="Disordered" evidence="10">
    <location>
        <begin position="1"/>
        <end position="21"/>
    </location>
</feature>
<dbReference type="InterPro" id="IPR035500">
    <property type="entry name" value="NHR-like_dom_sf"/>
</dbReference>
<dbReference type="Proteomes" id="UP000274429">
    <property type="component" value="Unassembled WGS sequence"/>
</dbReference>
<evidence type="ECO:0000256" key="4">
    <source>
        <dbReference type="ARBA" id="ARBA00022833"/>
    </source>
</evidence>
<dbReference type="WBParaSite" id="TTAC_0000853401-mRNA-1">
    <property type="protein sequence ID" value="TTAC_0000853401-mRNA-1"/>
    <property type="gene ID" value="TTAC_0000853401"/>
</dbReference>
<evidence type="ECO:0000259" key="11">
    <source>
        <dbReference type="PROSITE" id="PS51030"/>
    </source>
</evidence>
<dbReference type="Gene3D" id="1.10.565.10">
    <property type="entry name" value="Retinoid X Receptor"/>
    <property type="match status" value="1"/>
</dbReference>
<dbReference type="SUPFAM" id="SSF48508">
    <property type="entry name" value="Nuclear receptor ligand-binding domain"/>
    <property type="match status" value="1"/>
</dbReference>
<protein>
    <submittedName>
        <fullName evidence="14">Nuclear receptor domain-containing protein</fullName>
    </submittedName>
</protein>
<name>A0A0R3X515_HYDTA</name>
<keyword evidence="7" id="KW-0804">Transcription</keyword>
<evidence type="ECO:0000256" key="3">
    <source>
        <dbReference type="ARBA" id="ARBA00022771"/>
    </source>
</evidence>
<evidence type="ECO:0000313" key="13">
    <source>
        <dbReference type="Proteomes" id="UP000274429"/>
    </source>
</evidence>
<dbReference type="SMART" id="SM00399">
    <property type="entry name" value="ZnF_C4"/>
    <property type="match status" value="1"/>
</dbReference>
<evidence type="ECO:0000313" key="12">
    <source>
        <dbReference type="EMBL" id="VDM33084.1"/>
    </source>
</evidence>
<dbReference type="PRINTS" id="PR00047">
    <property type="entry name" value="STROIDFINGER"/>
</dbReference>
<keyword evidence="6" id="KW-0238">DNA-binding</keyword>
<evidence type="ECO:0000256" key="5">
    <source>
        <dbReference type="ARBA" id="ARBA00023015"/>
    </source>
</evidence>
<dbReference type="OrthoDB" id="5771769at2759"/>
<keyword evidence="9" id="KW-0539">Nucleus</keyword>
<evidence type="ECO:0000313" key="14">
    <source>
        <dbReference type="WBParaSite" id="TTAC_0000853401-mRNA-1"/>
    </source>
</evidence>
<dbReference type="GO" id="GO:0003700">
    <property type="term" value="F:DNA-binding transcription factor activity"/>
    <property type="evidence" value="ECO:0007669"/>
    <property type="project" value="InterPro"/>
</dbReference>
<dbReference type="FunFam" id="3.30.50.10:FF:000019">
    <property type="entry name" value="Nuclear receptor subfamily 2 group E member"/>
    <property type="match status" value="1"/>
</dbReference>
<dbReference type="PROSITE" id="PS51030">
    <property type="entry name" value="NUCLEAR_REC_DBD_2"/>
    <property type="match status" value="1"/>
</dbReference>
<keyword evidence="4" id="KW-0862">Zinc</keyword>
<keyword evidence="5" id="KW-0805">Transcription regulation</keyword>
<keyword evidence="8" id="KW-0675">Receptor</keyword>
<reference evidence="12 13" key="2">
    <citation type="submission" date="2018-11" db="EMBL/GenBank/DDBJ databases">
        <authorList>
            <consortium name="Pathogen Informatics"/>
        </authorList>
    </citation>
    <scope>NUCLEOTIDE SEQUENCE [LARGE SCALE GENOMIC DNA]</scope>
</reference>
<keyword evidence="3" id="KW-0863">Zinc-finger</keyword>
<keyword evidence="13" id="KW-1185">Reference proteome</keyword>
<dbReference type="InterPro" id="IPR001628">
    <property type="entry name" value="Znf_hrmn_rcpt"/>
</dbReference>
<keyword evidence="2" id="KW-0479">Metal-binding</keyword>
<dbReference type="GO" id="GO:0032502">
    <property type="term" value="P:developmental process"/>
    <property type="evidence" value="ECO:0007669"/>
    <property type="project" value="UniProtKB-ARBA"/>
</dbReference>
<dbReference type="GO" id="GO:0008270">
    <property type="term" value="F:zinc ion binding"/>
    <property type="evidence" value="ECO:0007669"/>
    <property type="project" value="UniProtKB-KW"/>
</dbReference>
<dbReference type="STRING" id="6205.A0A0R3X515"/>
<dbReference type="Gene3D" id="3.30.50.10">
    <property type="entry name" value="Erythroid Transcription Factor GATA-1, subunit A"/>
    <property type="match status" value="1"/>
</dbReference>
<gene>
    <name evidence="12" type="ORF">TTAC_LOCUS8519</name>
</gene>
<evidence type="ECO:0000256" key="7">
    <source>
        <dbReference type="ARBA" id="ARBA00023163"/>
    </source>
</evidence>
<organism evidence="14">
    <name type="scientific">Hydatigena taeniaeformis</name>
    <name type="common">Feline tapeworm</name>
    <name type="synonym">Taenia taeniaeformis</name>
    <dbReference type="NCBI Taxonomy" id="6205"/>
    <lineage>
        <taxon>Eukaryota</taxon>
        <taxon>Metazoa</taxon>
        <taxon>Spiralia</taxon>
        <taxon>Lophotrochozoa</taxon>
        <taxon>Platyhelminthes</taxon>
        <taxon>Cestoda</taxon>
        <taxon>Eucestoda</taxon>
        <taxon>Cyclophyllidea</taxon>
        <taxon>Taeniidae</taxon>
        <taxon>Hydatigera</taxon>
    </lineage>
</organism>
<reference evidence="14" key="1">
    <citation type="submission" date="2017-02" db="UniProtKB">
        <authorList>
            <consortium name="WormBaseParasite"/>
        </authorList>
    </citation>
    <scope>IDENTIFICATION</scope>
</reference>
<dbReference type="GO" id="GO:0043565">
    <property type="term" value="F:sequence-specific DNA binding"/>
    <property type="evidence" value="ECO:0007669"/>
    <property type="project" value="InterPro"/>
</dbReference>
<evidence type="ECO:0000256" key="6">
    <source>
        <dbReference type="ARBA" id="ARBA00023125"/>
    </source>
</evidence>
<dbReference type="EMBL" id="UYWX01020522">
    <property type="protein sequence ID" value="VDM33084.1"/>
    <property type="molecule type" value="Genomic_DNA"/>
</dbReference>
<dbReference type="GO" id="GO:0006357">
    <property type="term" value="P:regulation of transcription by RNA polymerase II"/>
    <property type="evidence" value="ECO:0007669"/>
    <property type="project" value="UniProtKB-ARBA"/>
</dbReference>